<organism evidence="1 2">
    <name type="scientific">Cetraspora pellucida</name>
    <dbReference type="NCBI Taxonomy" id="1433469"/>
    <lineage>
        <taxon>Eukaryota</taxon>
        <taxon>Fungi</taxon>
        <taxon>Fungi incertae sedis</taxon>
        <taxon>Mucoromycota</taxon>
        <taxon>Glomeromycotina</taxon>
        <taxon>Glomeromycetes</taxon>
        <taxon>Diversisporales</taxon>
        <taxon>Gigasporaceae</taxon>
        <taxon>Cetraspora</taxon>
    </lineage>
</organism>
<evidence type="ECO:0000313" key="1">
    <source>
        <dbReference type="EMBL" id="CAG8710281.1"/>
    </source>
</evidence>
<protein>
    <submittedName>
        <fullName evidence="1">2312_t:CDS:1</fullName>
    </submittedName>
</protein>
<comment type="caution">
    <text evidence="1">The sequence shown here is derived from an EMBL/GenBank/DDBJ whole genome shotgun (WGS) entry which is preliminary data.</text>
</comment>
<evidence type="ECO:0000313" key="2">
    <source>
        <dbReference type="Proteomes" id="UP000789366"/>
    </source>
</evidence>
<name>A0ACA9PP18_9GLOM</name>
<gene>
    <name evidence="1" type="ORF">SPELUC_LOCUS11774</name>
</gene>
<feature type="non-terminal residue" evidence="1">
    <location>
        <position position="1"/>
    </location>
</feature>
<sequence length="87" mass="10024">SLHSSIYLHSVINKIINIINDNNKTILNTDFLNELLNNESYEPDIETVKSDFEYNDESTVESGSWDLDEDILLIVPPQLHTRMTFPS</sequence>
<accession>A0ACA9PP18</accession>
<reference evidence="1" key="1">
    <citation type="submission" date="2021-06" db="EMBL/GenBank/DDBJ databases">
        <authorList>
            <person name="Kallberg Y."/>
            <person name="Tangrot J."/>
            <person name="Rosling A."/>
        </authorList>
    </citation>
    <scope>NUCLEOTIDE SEQUENCE</scope>
    <source>
        <strain evidence="1">28 12/20/2015</strain>
    </source>
</reference>
<dbReference type="EMBL" id="CAJVPW010025812">
    <property type="protein sequence ID" value="CAG8710281.1"/>
    <property type="molecule type" value="Genomic_DNA"/>
</dbReference>
<proteinExistence type="predicted"/>
<keyword evidence="2" id="KW-1185">Reference proteome</keyword>
<dbReference type="Proteomes" id="UP000789366">
    <property type="component" value="Unassembled WGS sequence"/>
</dbReference>